<evidence type="ECO:0000313" key="2">
    <source>
        <dbReference type="EMBL" id="SDU29446.1"/>
    </source>
</evidence>
<feature type="transmembrane region" description="Helical" evidence="1">
    <location>
        <begin position="56"/>
        <end position="74"/>
    </location>
</feature>
<gene>
    <name evidence="2" type="ORF">SAMN05216210_2934</name>
</gene>
<dbReference type="RefSeq" id="WP_092388244.1">
    <property type="nucleotide sequence ID" value="NZ_LT629787.1"/>
</dbReference>
<dbReference type="STRING" id="1434072.SAMN05216210_2934"/>
<dbReference type="OrthoDB" id="9803832at2"/>
<feature type="transmembrane region" description="Helical" evidence="1">
    <location>
        <begin position="80"/>
        <end position="101"/>
    </location>
</feature>
<feature type="transmembrane region" description="Helical" evidence="1">
    <location>
        <begin position="6"/>
        <end position="27"/>
    </location>
</feature>
<keyword evidence="1" id="KW-0472">Membrane</keyword>
<keyword evidence="1" id="KW-1133">Transmembrane helix</keyword>
<keyword evidence="3" id="KW-1185">Reference proteome</keyword>
<evidence type="ECO:0000313" key="3">
    <source>
        <dbReference type="Proteomes" id="UP000243924"/>
    </source>
</evidence>
<dbReference type="InterPro" id="IPR009732">
    <property type="entry name" value="DUF1304"/>
</dbReference>
<feature type="transmembrane region" description="Helical" evidence="1">
    <location>
        <begin position="108"/>
        <end position="127"/>
    </location>
</feature>
<accession>A0A1H2HCB3</accession>
<keyword evidence="1" id="KW-0812">Transmembrane</keyword>
<dbReference type="EMBL" id="LT629787">
    <property type="protein sequence ID" value="SDU29446.1"/>
    <property type="molecule type" value="Genomic_DNA"/>
</dbReference>
<proteinExistence type="predicted"/>
<protein>
    <submittedName>
        <fullName evidence="2">Putative membrane protein</fullName>
    </submittedName>
</protein>
<evidence type="ECO:0000256" key="1">
    <source>
        <dbReference type="SAM" id="Phobius"/>
    </source>
</evidence>
<reference evidence="3" key="1">
    <citation type="submission" date="2016-10" db="EMBL/GenBank/DDBJ databases">
        <authorList>
            <person name="Varghese N."/>
            <person name="Submissions S."/>
        </authorList>
    </citation>
    <scope>NUCLEOTIDE SEQUENCE [LARGE SCALE GENOMIC DNA]</scope>
    <source>
        <strain evidence="3">CECT 8338</strain>
    </source>
</reference>
<dbReference type="Proteomes" id="UP000243924">
    <property type="component" value="Chromosome I"/>
</dbReference>
<dbReference type="Pfam" id="PF06993">
    <property type="entry name" value="DUF1304"/>
    <property type="match status" value="1"/>
</dbReference>
<sequence length="128" mass="14097">MHISTQLLAFLAAALHVLIFCMESLWFMRPQVHKRFGAATAEDAEARRLFAFNQGFYNLFLAIGVLLGLVLLYWPASLIVGQTLVLFCCASMLGAAVVLLVSGGKRMLRAAVMQGVFPLLVLLTWLVL</sequence>
<name>A0A1H2HCB3_9GAMM</name>
<organism evidence="2 3">
    <name type="scientific">Halopseudomonas salegens</name>
    <dbReference type="NCBI Taxonomy" id="1434072"/>
    <lineage>
        <taxon>Bacteria</taxon>
        <taxon>Pseudomonadati</taxon>
        <taxon>Pseudomonadota</taxon>
        <taxon>Gammaproteobacteria</taxon>
        <taxon>Pseudomonadales</taxon>
        <taxon>Pseudomonadaceae</taxon>
        <taxon>Halopseudomonas</taxon>
    </lineage>
</organism>
<dbReference type="AlphaFoldDB" id="A0A1H2HCB3"/>